<gene>
    <name evidence="2" type="ORF">CVT26_002489</name>
</gene>
<sequence length="157" mass="17723">MGVGWLNDPSNSRNTGQQVRNLSSNWHPRPLHYGSQEVTYSYSMENRSEAPEYERAVLLQMDTFVSQPVNSGHSTEKTLEARMNTEADFMATSSQKKSIEIPVAPLPTFAMNDFTLYHSNDGWIESNISQYIDISIMRQSKNKLNSGANNRNGYLGP</sequence>
<evidence type="ECO:0000256" key="1">
    <source>
        <dbReference type="SAM" id="MobiDB-lite"/>
    </source>
</evidence>
<dbReference type="Proteomes" id="UP000284706">
    <property type="component" value="Unassembled WGS sequence"/>
</dbReference>
<comment type="caution">
    <text evidence="2">The sequence shown here is derived from an EMBL/GenBank/DDBJ whole genome shotgun (WGS) entry which is preliminary data.</text>
</comment>
<name>A0A409YNE5_9AGAR</name>
<accession>A0A409YNE5</accession>
<dbReference type="InParanoid" id="A0A409YNE5"/>
<organism evidence="2 3">
    <name type="scientific">Gymnopilus dilepis</name>
    <dbReference type="NCBI Taxonomy" id="231916"/>
    <lineage>
        <taxon>Eukaryota</taxon>
        <taxon>Fungi</taxon>
        <taxon>Dikarya</taxon>
        <taxon>Basidiomycota</taxon>
        <taxon>Agaricomycotina</taxon>
        <taxon>Agaricomycetes</taxon>
        <taxon>Agaricomycetidae</taxon>
        <taxon>Agaricales</taxon>
        <taxon>Agaricineae</taxon>
        <taxon>Hymenogastraceae</taxon>
        <taxon>Gymnopilus</taxon>
    </lineage>
</organism>
<dbReference type="EMBL" id="NHYE01000607">
    <property type="protein sequence ID" value="PPR04558.1"/>
    <property type="molecule type" value="Genomic_DNA"/>
</dbReference>
<proteinExistence type="predicted"/>
<dbReference type="AlphaFoldDB" id="A0A409YNE5"/>
<feature type="region of interest" description="Disordered" evidence="1">
    <location>
        <begin position="1"/>
        <end position="30"/>
    </location>
</feature>
<evidence type="ECO:0000313" key="2">
    <source>
        <dbReference type="EMBL" id="PPR04558.1"/>
    </source>
</evidence>
<evidence type="ECO:0000313" key="3">
    <source>
        <dbReference type="Proteomes" id="UP000284706"/>
    </source>
</evidence>
<reference evidence="2 3" key="1">
    <citation type="journal article" date="2018" name="Evol. Lett.">
        <title>Horizontal gene cluster transfer increased hallucinogenic mushroom diversity.</title>
        <authorList>
            <person name="Reynolds H.T."/>
            <person name="Vijayakumar V."/>
            <person name="Gluck-Thaler E."/>
            <person name="Korotkin H.B."/>
            <person name="Matheny P.B."/>
            <person name="Slot J.C."/>
        </authorList>
    </citation>
    <scope>NUCLEOTIDE SEQUENCE [LARGE SCALE GENOMIC DNA]</scope>
    <source>
        <strain evidence="2 3">SRW20</strain>
    </source>
</reference>
<dbReference type="OrthoDB" id="3034412at2759"/>
<keyword evidence="3" id="KW-1185">Reference proteome</keyword>
<protein>
    <submittedName>
        <fullName evidence="2">Uncharacterized protein</fullName>
    </submittedName>
</protein>
<feature type="compositionally biased region" description="Polar residues" evidence="1">
    <location>
        <begin position="8"/>
        <end position="26"/>
    </location>
</feature>